<feature type="region of interest" description="Disordered" evidence="1">
    <location>
        <begin position="170"/>
        <end position="191"/>
    </location>
</feature>
<keyword evidence="2" id="KW-0472">Membrane</keyword>
<comment type="caution">
    <text evidence="3">The sequence shown here is derived from an EMBL/GenBank/DDBJ whole genome shotgun (WGS) entry which is preliminary data.</text>
</comment>
<evidence type="ECO:0000256" key="2">
    <source>
        <dbReference type="SAM" id="Phobius"/>
    </source>
</evidence>
<keyword evidence="2" id="KW-1133">Transmembrane helix</keyword>
<sequence length="384" mass="42190">MLLPRGADPKSRFQNTDRIRLTYIISQIHAWEAKFPFPRAAFISALVHYGADLDTTSRVGYVASGQSIHIFPNFQGILDDYERTIDHEDNLKKPSSPEGADNLQDINIDYESEDWGWITIPDPVVTLGTPIISPAASDDGARNPQSTLGDYVKERIPPHLASTCRNIVETQQNQDDPRPPSPPPLPPPLPPLPSRFHLDLYRYLDLHLDSISTCISTSTLTKTKSSSVSSLSPGLLVIFPGRGGVILMLGLLISVFVAVLVSKAATGTADDVPQVPVVVVGVAGDVRDQAHAPDELRDRSGASERFEGERFAQGSRSALSVLGRAHAWFCVADFTHVRRRVGSSDDGIETRTSICTRRESPREYELEVCGWGLGWCKRLNAWAT</sequence>
<evidence type="ECO:0000313" key="3">
    <source>
        <dbReference type="EMBL" id="CAJ2508455.1"/>
    </source>
</evidence>
<dbReference type="AlphaFoldDB" id="A0AAI8VP00"/>
<reference evidence="3" key="1">
    <citation type="submission" date="2023-10" db="EMBL/GenBank/DDBJ databases">
        <authorList>
            <person name="Hackl T."/>
        </authorList>
    </citation>
    <scope>NUCLEOTIDE SEQUENCE</scope>
</reference>
<feature type="transmembrane region" description="Helical" evidence="2">
    <location>
        <begin position="235"/>
        <end position="261"/>
    </location>
</feature>
<organism evidence="3 4">
    <name type="scientific">Anthostomella pinea</name>
    <dbReference type="NCBI Taxonomy" id="933095"/>
    <lineage>
        <taxon>Eukaryota</taxon>
        <taxon>Fungi</taxon>
        <taxon>Dikarya</taxon>
        <taxon>Ascomycota</taxon>
        <taxon>Pezizomycotina</taxon>
        <taxon>Sordariomycetes</taxon>
        <taxon>Xylariomycetidae</taxon>
        <taxon>Xylariales</taxon>
        <taxon>Xylariaceae</taxon>
        <taxon>Anthostomella</taxon>
    </lineage>
</organism>
<proteinExistence type="predicted"/>
<evidence type="ECO:0000256" key="1">
    <source>
        <dbReference type="SAM" id="MobiDB-lite"/>
    </source>
</evidence>
<accession>A0AAI8VP00</accession>
<gene>
    <name evidence="3" type="ORF">KHLLAP_LOCUS8923</name>
</gene>
<keyword evidence="4" id="KW-1185">Reference proteome</keyword>
<protein>
    <submittedName>
        <fullName evidence="3">Uu.00g134810.m01.CDS01</fullName>
    </submittedName>
</protein>
<keyword evidence="2" id="KW-0812">Transmembrane</keyword>
<feature type="compositionally biased region" description="Pro residues" evidence="1">
    <location>
        <begin position="179"/>
        <end position="191"/>
    </location>
</feature>
<name>A0AAI8VP00_9PEZI</name>
<dbReference type="EMBL" id="CAUWAG010000011">
    <property type="protein sequence ID" value="CAJ2508455.1"/>
    <property type="molecule type" value="Genomic_DNA"/>
</dbReference>
<dbReference type="Proteomes" id="UP001295740">
    <property type="component" value="Unassembled WGS sequence"/>
</dbReference>
<evidence type="ECO:0000313" key="4">
    <source>
        <dbReference type="Proteomes" id="UP001295740"/>
    </source>
</evidence>